<name>A0A542ZVD9_RARFA</name>
<keyword evidence="11" id="KW-1185">Reference proteome</keyword>
<evidence type="ECO:0000256" key="3">
    <source>
        <dbReference type="ARBA" id="ARBA00022679"/>
    </source>
</evidence>
<keyword evidence="3" id="KW-0808">Transferase</keyword>
<dbReference type="InterPro" id="IPR015424">
    <property type="entry name" value="PyrdxlP-dep_Trfase"/>
</dbReference>
<organism evidence="10 11">
    <name type="scientific">Rarobacter faecitabidus</name>
    <dbReference type="NCBI Taxonomy" id="13243"/>
    <lineage>
        <taxon>Bacteria</taxon>
        <taxon>Bacillati</taxon>
        <taxon>Actinomycetota</taxon>
        <taxon>Actinomycetes</taxon>
        <taxon>Micrococcales</taxon>
        <taxon>Rarobacteraceae</taxon>
        <taxon>Rarobacter</taxon>
    </lineage>
</organism>
<feature type="domain" description="Aminotransferase class V" evidence="9">
    <location>
        <begin position="220"/>
        <end position="334"/>
    </location>
</feature>
<protein>
    <submittedName>
        <fullName evidence="10">Cysteine desulfurase</fullName>
    </submittedName>
</protein>
<comment type="caution">
    <text evidence="10">The sequence shown here is derived from an EMBL/GenBank/DDBJ whole genome shotgun (WGS) entry which is preliminary data.</text>
</comment>
<evidence type="ECO:0000313" key="10">
    <source>
        <dbReference type="EMBL" id="TQL64325.1"/>
    </source>
</evidence>
<evidence type="ECO:0000259" key="9">
    <source>
        <dbReference type="Pfam" id="PF00266"/>
    </source>
</evidence>
<dbReference type="GO" id="GO:0031071">
    <property type="term" value="F:cysteine desulfurase activity"/>
    <property type="evidence" value="ECO:0007669"/>
    <property type="project" value="UniProtKB-EC"/>
</dbReference>
<dbReference type="GO" id="GO:0051536">
    <property type="term" value="F:iron-sulfur cluster binding"/>
    <property type="evidence" value="ECO:0007669"/>
    <property type="project" value="UniProtKB-KW"/>
</dbReference>
<dbReference type="AlphaFoldDB" id="A0A542ZVD9"/>
<evidence type="ECO:0000256" key="8">
    <source>
        <dbReference type="ARBA" id="ARBA00050776"/>
    </source>
</evidence>
<dbReference type="InterPro" id="IPR015421">
    <property type="entry name" value="PyrdxlP-dep_Trfase_major"/>
</dbReference>
<keyword evidence="5" id="KW-0663">Pyridoxal phosphate</keyword>
<feature type="domain" description="Aminotransferase class V" evidence="9">
    <location>
        <begin position="7"/>
        <end position="162"/>
    </location>
</feature>
<comment type="catalytic activity">
    <reaction evidence="8">
        <text>(sulfur carrier)-H + L-cysteine = (sulfur carrier)-SH + L-alanine</text>
        <dbReference type="Rhea" id="RHEA:43892"/>
        <dbReference type="Rhea" id="RHEA-COMP:14737"/>
        <dbReference type="Rhea" id="RHEA-COMP:14739"/>
        <dbReference type="ChEBI" id="CHEBI:29917"/>
        <dbReference type="ChEBI" id="CHEBI:35235"/>
        <dbReference type="ChEBI" id="CHEBI:57972"/>
        <dbReference type="ChEBI" id="CHEBI:64428"/>
        <dbReference type="EC" id="2.8.1.7"/>
    </reaction>
</comment>
<evidence type="ECO:0000256" key="5">
    <source>
        <dbReference type="ARBA" id="ARBA00022898"/>
    </source>
</evidence>
<dbReference type="SUPFAM" id="SSF53383">
    <property type="entry name" value="PLP-dependent transferases"/>
    <property type="match status" value="1"/>
</dbReference>
<dbReference type="InterPro" id="IPR000192">
    <property type="entry name" value="Aminotrans_V_dom"/>
</dbReference>
<evidence type="ECO:0000256" key="2">
    <source>
        <dbReference type="ARBA" id="ARBA00006490"/>
    </source>
</evidence>
<evidence type="ECO:0000256" key="7">
    <source>
        <dbReference type="ARBA" id="ARBA00023014"/>
    </source>
</evidence>
<sequence length="346" mass="36373">MALQRAMASAWGNPHRDSGRAGARALEAAREAVARATNARREDVIVTSSLTQAIHTGLSAMVAARAGRFSPRVLASASSRTTVLHAADHFGQRTEVRVDSDGVIDVEALRGLLAEETTGVVTAELANVELGTVQPAAAVLSASHDVQVPVLLDASVGLGRTPLPDDWDALVLDGSEWGCGFDIGFVVTRSRVRLRPSWPEDADAWFPGGVSPMWAYTAAVALEEFLSSAEDERSRALEISDYLRDRLPSIPGVAILAQGATERVATIVAVSLTHIDGEAAARALLERGVAVGTGSACSSSTIEPNHVLRAMGATFDGHLRITIDHASSMDDASALVSALRGIMIDL</sequence>
<keyword evidence="7" id="KW-0411">Iron-sulfur</keyword>
<dbReference type="GO" id="GO:0046872">
    <property type="term" value="F:metal ion binding"/>
    <property type="evidence" value="ECO:0007669"/>
    <property type="project" value="UniProtKB-KW"/>
</dbReference>
<keyword evidence="6" id="KW-0408">Iron</keyword>
<dbReference type="Gene3D" id="3.40.640.10">
    <property type="entry name" value="Type I PLP-dependent aspartate aminotransferase-like (Major domain)"/>
    <property type="match status" value="1"/>
</dbReference>
<dbReference type="InterPro" id="IPR016454">
    <property type="entry name" value="Cysteine_dSase"/>
</dbReference>
<dbReference type="PANTHER" id="PTHR11601:SF34">
    <property type="entry name" value="CYSTEINE DESULFURASE"/>
    <property type="match status" value="1"/>
</dbReference>
<dbReference type="EMBL" id="VFOS01000001">
    <property type="protein sequence ID" value="TQL64325.1"/>
    <property type="molecule type" value="Genomic_DNA"/>
</dbReference>
<proteinExistence type="inferred from homology"/>
<evidence type="ECO:0000256" key="4">
    <source>
        <dbReference type="ARBA" id="ARBA00022723"/>
    </source>
</evidence>
<keyword evidence="4" id="KW-0479">Metal-binding</keyword>
<dbReference type="PANTHER" id="PTHR11601">
    <property type="entry name" value="CYSTEINE DESULFURYLASE FAMILY MEMBER"/>
    <property type="match status" value="1"/>
</dbReference>
<reference evidence="10 11" key="1">
    <citation type="submission" date="2019-06" db="EMBL/GenBank/DDBJ databases">
        <title>Sequencing the genomes of 1000 actinobacteria strains.</title>
        <authorList>
            <person name="Klenk H.-P."/>
        </authorList>
    </citation>
    <scope>NUCLEOTIDE SEQUENCE [LARGE SCALE GENOMIC DNA]</scope>
    <source>
        <strain evidence="10 11">DSM 4813</strain>
    </source>
</reference>
<comment type="similarity">
    <text evidence="2">Belongs to the class-V pyridoxal-phosphate-dependent aminotransferase family. NifS/IscS subfamily.</text>
</comment>
<gene>
    <name evidence="10" type="ORF">FB461_0827</name>
</gene>
<dbReference type="Proteomes" id="UP000315389">
    <property type="component" value="Unassembled WGS sequence"/>
</dbReference>
<dbReference type="InterPro" id="IPR015422">
    <property type="entry name" value="PyrdxlP-dep_Trfase_small"/>
</dbReference>
<evidence type="ECO:0000256" key="1">
    <source>
        <dbReference type="ARBA" id="ARBA00001933"/>
    </source>
</evidence>
<evidence type="ECO:0000256" key="6">
    <source>
        <dbReference type="ARBA" id="ARBA00023004"/>
    </source>
</evidence>
<evidence type="ECO:0000313" key="11">
    <source>
        <dbReference type="Proteomes" id="UP000315389"/>
    </source>
</evidence>
<accession>A0A542ZVD9</accession>
<dbReference type="PIRSF" id="PIRSF005572">
    <property type="entry name" value="NifS"/>
    <property type="match status" value="1"/>
</dbReference>
<dbReference type="Gene3D" id="3.90.1150.10">
    <property type="entry name" value="Aspartate Aminotransferase, domain 1"/>
    <property type="match status" value="1"/>
</dbReference>
<comment type="cofactor">
    <cofactor evidence="1">
        <name>pyridoxal 5'-phosphate</name>
        <dbReference type="ChEBI" id="CHEBI:597326"/>
    </cofactor>
</comment>
<dbReference type="Pfam" id="PF00266">
    <property type="entry name" value="Aminotran_5"/>
    <property type="match status" value="2"/>
</dbReference>